<evidence type="ECO:0000313" key="2">
    <source>
        <dbReference type="EMBL" id="MFC3761678.1"/>
    </source>
</evidence>
<comment type="caution">
    <text evidence="2">The sequence shown here is derived from an EMBL/GenBank/DDBJ whole genome shotgun (WGS) entry which is preliminary data.</text>
</comment>
<reference evidence="3" key="1">
    <citation type="journal article" date="2019" name="Int. J. Syst. Evol. Microbiol.">
        <title>The Global Catalogue of Microorganisms (GCM) 10K type strain sequencing project: providing services to taxonomists for standard genome sequencing and annotation.</title>
        <authorList>
            <consortium name="The Broad Institute Genomics Platform"/>
            <consortium name="The Broad Institute Genome Sequencing Center for Infectious Disease"/>
            <person name="Wu L."/>
            <person name="Ma J."/>
        </authorList>
    </citation>
    <scope>NUCLEOTIDE SEQUENCE [LARGE SCALE GENOMIC DNA]</scope>
    <source>
        <strain evidence="3">CGMCC 4.7241</strain>
    </source>
</reference>
<accession>A0ABV7YBY3</accession>
<keyword evidence="1" id="KW-0812">Transmembrane</keyword>
<dbReference type="Proteomes" id="UP001595699">
    <property type="component" value="Unassembled WGS sequence"/>
</dbReference>
<proteinExistence type="predicted"/>
<feature type="transmembrane region" description="Helical" evidence="1">
    <location>
        <begin position="69"/>
        <end position="88"/>
    </location>
</feature>
<keyword evidence="1" id="KW-0472">Membrane</keyword>
<gene>
    <name evidence="2" type="ORF">ACFOUW_12595</name>
</gene>
<name>A0ABV7YBY3_9ACTN</name>
<dbReference type="EMBL" id="JBHRZH010000009">
    <property type="protein sequence ID" value="MFC3761678.1"/>
    <property type="molecule type" value="Genomic_DNA"/>
</dbReference>
<keyword evidence="3" id="KW-1185">Reference proteome</keyword>
<sequence length="92" mass="10170">MDPYKFAAEVRNRLQRVHDIAQDVREAVVAERTARTESVSELDRRMTERIAEVAGKSESIAVGGLVEQIYGWLFIVLGVALGTIGNIVQAVE</sequence>
<keyword evidence="1" id="KW-1133">Transmembrane helix</keyword>
<dbReference type="RefSeq" id="WP_205114291.1">
    <property type="nucleotide sequence ID" value="NZ_JAFBCM010000001.1"/>
</dbReference>
<evidence type="ECO:0000256" key="1">
    <source>
        <dbReference type="SAM" id="Phobius"/>
    </source>
</evidence>
<organism evidence="2 3">
    <name type="scientific">Tenggerimyces flavus</name>
    <dbReference type="NCBI Taxonomy" id="1708749"/>
    <lineage>
        <taxon>Bacteria</taxon>
        <taxon>Bacillati</taxon>
        <taxon>Actinomycetota</taxon>
        <taxon>Actinomycetes</taxon>
        <taxon>Propionibacteriales</taxon>
        <taxon>Nocardioidaceae</taxon>
        <taxon>Tenggerimyces</taxon>
    </lineage>
</organism>
<protein>
    <submittedName>
        <fullName evidence="2">Uncharacterized protein</fullName>
    </submittedName>
</protein>
<evidence type="ECO:0000313" key="3">
    <source>
        <dbReference type="Proteomes" id="UP001595699"/>
    </source>
</evidence>